<sequence length="62" mass="6905">MACCLLKDKNLSGMFWGEAVNCAVYLLNRSTSKSTGGKTPYELWTRAVPAVHHLSTFGVWRT</sequence>
<dbReference type="SUPFAM" id="SSF53098">
    <property type="entry name" value="Ribonuclease H-like"/>
    <property type="match status" value="1"/>
</dbReference>
<reference evidence="1 2" key="1">
    <citation type="submission" date="2024-02" db="EMBL/GenBank/DDBJ databases">
        <title>High-quality chromosome-scale genome assembly of Pensacola bahiagrass (Paspalum notatum Flugge var. saurae).</title>
        <authorList>
            <person name="Vega J.M."/>
            <person name="Podio M."/>
            <person name="Orjuela J."/>
            <person name="Siena L.A."/>
            <person name="Pessino S.C."/>
            <person name="Combes M.C."/>
            <person name="Mariac C."/>
            <person name="Albertini E."/>
            <person name="Pupilli F."/>
            <person name="Ortiz J.P.A."/>
            <person name="Leblanc O."/>
        </authorList>
    </citation>
    <scope>NUCLEOTIDE SEQUENCE [LARGE SCALE GENOMIC DNA]</scope>
    <source>
        <strain evidence="1">R1</strain>
        <tissue evidence="1">Leaf</tissue>
    </source>
</reference>
<protein>
    <recommendedName>
        <fullName evidence="3">Gag-pol polyprotein</fullName>
    </recommendedName>
</protein>
<dbReference type="InterPro" id="IPR039537">
    <property type="entry name" value="Retrotran_Ty1/copia-like"/>
</dbReference>
<dbReference type="InterPro" id="IPR036397">
    <property type="entry name" value="RNaseH_sf"/>
</dbReference>
<dbReference type="PANTHER" id="PTHR42648:SF25">
    <property type="entry name" value="RNA-DIRECTED DNA POLYMERASE"/>
    <property type="match status" value="1"/>
</dbReference>
<evidence type="ECO:0000313" key="2">
    <source>
        <dbReference type="Proteomes" id="UP001341281"/>
    </source>
</evidence>
<organism evidence="1 2">
    <name type="scientific">Paspalum notatum var. saurae</name>
    <dbReference type="NCBI Taxonomy" id="547442"/>
    <lineage>
        <taxon>Eukaryota</taxon>
        <taxon>Viridiplantae</taxon>
        <taxon>Streptophyta</taxon>
        <taxon>Embryophyta</taxon>
        <taxon>Tracheophyta</taxon>
        <taxon>Spermatophyta</taxon>
        <taxon>Magnoliopsida</taxon>
        <taxon>Liliopsida</taxon>
        <taxon>Poales</taxon>
        <taxon>Poaceae</taxon>
        <taxon>PACMAD clade</taxon>
        <taxon>Panicoideae</taxon>
        <taxon>Andropogonodae</taxon>
        <taxon>Paspaleae</taxon>
        <taxon>Paspalinae</taxon>
        <taxon>Paspalum</taxon>
    </lineage>
</organism>
<dbReference type="Gene3D" id="3.30.420.10">
    <property type="entry name" value="Ribonuclease H-like superfamily/Ribonuclease H"/>
    <property type="match status" value="1"/>
</dbReference>
<dbReference type="InterPro" id="IPR012337">
    <property type="entry name" value="RNaseH-like_sf"/>
</dbReference>
<dbReference type="GO" id="GO:0003676">
    <property type="term" value="F:nucleic acid binding"/>
    <property type="evidence" value="ECO:0007669"/>
    <property type="project" value="InterPro"/>
</dbReference>
<gene>
    <name evidence="1" type="ORF">U9M48_042032</name>
</gene>
<proteinExistence type="predicted"/>
<name>A0AAQ3XH72_PASNO</name>
<evidence type="ECO:0008006" key="3">
    <source>
        <dbReference type="Google" id="ProtNLM"/>
    </source>
</evidence>
<dbReference type="Proteomes" id="UP001341281">
    <property type="component" value="Chromosome 10"/>
</dbReference>
<dbReference type="AlphaFoldDB" id="A0AAQ3XH72"/>
<dbReference type="EMBL" id="CP144754">
    <property type="protein sequence ID" value="WVZ96387.1"/>
    <property type="molecule type" value="Genomic_DNA"/>
</dbReference>
<dbReference type="PANTHER" id="PTHR42648">
    <property type="entry name" value="TRANSPOSASE, PUTATIVE-RELATED"/>
    <property type="match status" value="1"/>
</dbReference>
<evidence type="ECO:0000313" key="1">
    <source>
        <dbReference type="EMBL" id="WVZ96387.1"/>
    </source>
</evidence>
<keyword evidence="2" id="KW-1185">Reference proteome</keyword>
<accession>A0AAQ3XH72</accession>